<dbReference type="EMBL" id="JWZT01002414">
    <property type="protein sequence ID" value="KII69497.1"/>
    <property type="molecule type" value="Genomic_DNA"/>
</dbReference>
<dbReference type="Proteomes" id="UP000031668">
    <property type="component" value="Unassembled WGS sequence"/>
</dbReference>
<organism evidence="1 2">
    <name type="scientific">Thelohanellus kitauei</name>
    <name type="common">Myxosporean</name>
    <dbReference type="NCBI Taxonomy" id="669202"/>
    <lineage>
        <taxon>Eukaryota</taxon>
        <taxon>Metazoa</taxon>
        <taxon>Cnidaria</taxon>
        <taxon>Myxozoa</taxon>
        <taxon>Myxosporea</taxon>
        <taxon>Bivalvulida</taxon>
        <taxon>Platysporina</taxon>
        <taxon>Myxobolidae</taxon>
        <taxon>Thelohanellus</taxon>
    </lineage>
</organism>
<accession>A0A0C2N6F3</accession>
<sequence>MAAYPFLKPNFFLFSPDNILTCTQNRFNFEDFGKKDDSAILDDSKKELRNIIKNLVQFYHRNDKNIALDDRLIIYFNGNLCFVQPKSVCYNHVDYDSIIFKIGGVFRLFLELPPHSIYQMINQKPLICGFISVTYWHENTRNSFKEEPAKGLGPPFHDSIRKHSLVFIKTT</sequence>
<name>A0A0C2N6F3_THEKT</name>
<reference evidence="1 2" key="1">
    <citation type="journal article" date="2014" name="Genome Biol. Evol.">
        <title>The genome of the myxosporean Thelohanellus kitauei shows adaptations to nutrient acquisition within its fish host.</title>
        <authorList>
            <person name="Yang Y."/>
            <person name="Xiong J."/>
            <person name="Zhou Z."/>
            <person name="Huo F."/>
            <person name="Miao W."/>
            <person name="Ran C."/>
            <person name="Liu Y."/>
            <person name="Zhang J."/>
            <person name="Feng J."/>
            <person name="Wang M."/>
            <person name="Wang M."/>
            <person name="Wang L."/>
            <person name="Yao B."/>
        </authorList>
    </citation>
    <scope>NUCLEOTIDE SEQUENCE [LARGE SCALE GENOMIC DNA]</scope>
    <source>
        <strain evidence="1">Wuqing</strain>
    </source>
</reference>
<evidence type="ECO:0000313" key="2">
    <source>
        <dbReference type="Proteomes" id="UP000031668"/>
    </source>
</evidence>
<gene>
    <name evidence="1" type="ORF">RF11_11467</name>
</gene>
<evidence type="ECO:0000313" key="1">
    <source>
        <dbReference type="EMBL" id="KII69497.1"/>
    </source>
</evidence>
<protein>
    <submittedName>
        <fullName evidence="1">Uncharacterized protein</fullName>
    </submittedName>
</protein>
<comment type="caution">
    <text evidence="1">The sequence shown here is derived from an EMBL/GenBank/DDBJ whole genome shotgun (WGS) entry which is preliminary data.</text>
</comment>
<proteinExistence type="predicted"/>
<dbReference type="AlphaFoldDB" id="A0A0C2N6F3"/>
<keyword evidence="2" id="KW-1185">Reference proteome</keyword>